<feature type="region of interest" description="Disordered" evidence="1">
    <location>
        <begin position="173"/>
        <end position="200"/>
    </location>
</feature>
<sequence>MDVATFHKTPTILSQLRYNYITPSLIPASTTSLLQPLDTAINKPFKQWLSEATDDYVYQLEQSTQASSSSQPLIWSTSAKRIMVTHTVATAARRLASAEKAEMVRQSFLQCGISGWPDGSDISKIRVKDIPIETVLWDGWDTFDLDKRIKEELADDPEILEDADGDNTEYISTAEDVQQPIGNNPLAPVDLTRPMRPWDL</sequence>
<dbReference type="Pfam" id="PF03184">
    <property type="entry name" value="DDE_1"/>
    <property type="match status" value="1"/>
</dbReference>
<organism evidence="3 4">
    <name type="scientific">Colletotrichum spaethianum</name>
    <dbReference type="NCBI Taxonomy" id="700344"/>
    <lineage>
        <taxon>Eukaryota</taxon>
        <taxon>Fungi</taxon>
        <taxon>Dikarya</taxon>
        <taxon>Ascomycota</taxon>
        <taxon>Pezizomycotina</taxon>
        <taxon>Sordariomycetes</taxon>
        <taxon>Hypocreomycetidae</taxon>
        <taxon>Glomerellales</taxon>
        <taxon>Glomerellaceae</taxon>
        <taxon>Colletotrichum</taxon>
        <taxon>Colletotrichum spaethianum species complex</taxon>
    </lineage>
</organism>
<name>A0AA37UQI9_9PEZI</name>
<protein>
    <recommendedName>
        <fullName evidence="2">DDE-1 domain-containing protein</fullName>
    </recommendedName>
</protein>
<dbReference type="GeneID" id="73329810"/>
<feature type="domain" description="DDE-1" evidence="2">
    <location>
        <begin position="4"/>
        <end position="66"/>
    </location>
</feature>
<evidence type="ECO:0000313" key="3">
    <source>
        <dbReference type="EMBL" id="GKT48827.1"/>
    </source>
</evidence>
<accession>A0AA37UQI9</accession>
<gene>
    <name evidence="3" type="ORF">ColSpa_09008</name>
</gene>
<evidence type="ECO:0000313" key="4">
    <source>
        <dbReference type="Proteomes" id="UP001055115"/>
    </source>
</evidence>
<evidence type="ECO:0000259" key="2">
    <source>
        <dbReference type="Pfam" id="PF03184"/>
    </source>
</evidence>
<dbReference type="InterPro" id="IPR004875">
    <property type="entry name" value="DDE_SF_endonuclease_dom"/>
</dbReference>
<dbReference type="Proteomes" id="UP001055115">
    <property type="component" value="Unassembled WGS sequence"/>
</dbReference>
<dbReference type="AlphaFoldDB" id="A0AA37UQI9"/>
<dbReference type="EMBL" id="BQXU01000026">
    <property type="protein sequence ID" value="GKT48827.1"/>
    <property type="molecule type" value="Genomic_DNA"/>
</dbReference>
<keyword evidence="4" id="KW-1185">Reference proteome</keyword>
<proteinExistence type="predicted"/>
<evidence type="ECO:0000256" key="1">
    <source>
        <dbReference type="SAM" id="MobiDB-lite"/>
    </source>
</evidence>
<dbReference type="GO" id="GO:0003676">
    <property type="term" value="F:nucleic acid binding"/>
    <property type="evidence" value="ECO:0007669"/>
    <property type="project" value="InterPro"/>
</dbReference>
<comment type="caution">
    <text evidence="3">The sequence shown here is derived from an EMBL/GenBank/DDBJ whole genome shotgun (WGS) entry which is preliminary data.</text>
</comment>
<reference evidence="3 4" key="1">
    <citation type="submission" date="2022-03" db="EMBL/GenBank/DDBJ databases">
        <title>Genome data of Colletotrichum spp.</title>
        <authorList>
            <person name="Utami Y.D."/>
            <person name="Hiruma K."/>
        </authorList>
    </citation>
    <scope>NUCLEOTIDE SEQUENCE [LARGE SCALE GENOMIC DNA]</scope>
    <source>
        <strain evidence="3 4">MAFF 239500</strain>
    </source>
</reference>
<dbReference type="RefSeq" id="XP_049131177.1">
    <property type="nucleotide sequence ID" value="XM_049275220.1"/>
</dbReference>